<dbReference type="PANTHER" id="PTHR22916:SF3">
    <property type="entry name" value="UDP-GLCNAC:BETAGAL BETA-1,3-N-ACETYLGLUCOSAMINYLTRANSFERASE-LIKE PROTEIN 1"/>
    <property type="match status" value="1"/>
</dbReference>
<dbReference type="GO" id="GO:0016758">
    <property type="term" value="F:hexosyltransferase activity"/>
    <property type="evidence" value="ECO:0007669"/>
    <property type="project" value="UniProtKB-ARBA"/>
</dbReference>
<keyword evidence="2" id="KW-0328">Glycosyltransferase</keyword>
<dbReference type="SUPFAM" id="SSF53448">
    <property type="entry name" value="Nucleotide-diphospho-sugar transferases"/>
    <property type="match status" value="1"/>
</dbReference>
<reference evidence="2" key="1">
    <citation type="submission" date="2020-08" db="EMBL/GenBank/DDBJ databases">
        <title>Genetic structure, function and evolution of capsule biosynthesis loci in Vibrio parahaemolyticus.</title>
        <authorList>
            <person name="Li L."/>
            <person name="Bian S."/>
        </authorList>
    </citation>
    <scope>NUCLEOTIDE SEQUENCE</scope>
    <source>
        <strain evidence="2">VP241</strain>
    </source>
</reference>
<dbReference type="EMBL" id="MT898203">
    <property type="protein sequence ID" value="QOS22012.1"/>
    <property type="molecule type" value="Genomic_DNA"/>
</dbReference>
<dbReference type="EC" id="2.4.-.-" evidence="2"/>
<organism evidence="2">
    <name type="scientific">Vibrio parahaemolyticus</name>
    <dbReference type="NCBI Taxonomy" id="670"/>
    <lineage>
        <taxon>Bacteria</taxon>
        <taxon>Pseudomonadati</taxon>
        <taxon>Pseudomonadota</taxon>
        <taxon>Gammaproteobacteria</taxon>
        <taxon>Vibrionales</taxon>
        <taxon>Vibrionaceae</taxon>
        <taxon>Vibrio</taxon>
    </lineage>
</organism>
<proteinExistence type="predicted"/>
<gene>
    <name evidence="2" type="primary">epsJ</name>
    <name evidence="2" type="ORF">VP241_00017</name>
</gene>
<feature type="domain" description="Glycosyltransferase 2-like" evidence="1">
    <location>
        <begin position="4"/>
        <end position="122"/>
    </location>
</feature>
<sequence>MRISVVIPAFNSAGTIIDAIRSVELQELSDDVEIEVIVVNDGSEDDLIEKIDDYLLSSKLNLRLINKDNGGVSTARNTGIRQSSGDWIAFLDADDVWLPLKLQKQIDLINLKDDINFIGCARNNEQLSILFNRVNDIYVASCMDLLIKMFPQTSTALVKKVILDEVGYYNETMTHSEDGELWLRIATKGGFYYLPESLVVTGGGKDNYGDSGLSSNLKKMHLGTVKMLQTAYDLKIISKVSYFGFKFFYFLKYVRRIVIVRMRSLCSSS</sequence>
<name>A0A7M1W574_VIBPH</name>
<accession>A0A7M1W574</accession>
<dbReference type="AlphaFoldDB" id="A0A7M1W574"/>
<dbReference type="InterPro" id="IPR029044">
    <property type="entry name" value="Nucleotide-diphossugar_trans"/>
</dbReference>
<keyword evidence="2" id="KW-0808">Transferase</keyword>
<dbReference type="Pfam" id="PF00535">
    <property type="entry name" value="Glycos_transf_2"/>
    <property type="match status" value="1"/>
</dbReference>
<protein>
    <submittedName>
        <fullName evidence="2">Putative glycosyltransferase EpsJ</fullName>
        <ecNumber evidence="2">2.4.-.-</ecNumber>
    </submittedName>
</protein>
<evidence type="ECO:0000313" key="2">
    <source>
        <dbReference type="EMBL" id="QOS22012.1"/>
    </source>
</evidence>
<dbReference type="Gene3D" id="3.90.550.10">
    <property type="entry name" value="Spore Coat Polysaccharide Biosynthesis Protein SpsA, Chain A"/>
    <property type="match status" value="1"/>
</dbReference>
<dbReference type="CDD" id="cd00761">
    <property type="entry name" value="Glyco_tranf_GTA_type"/>
    <property type="match status" value="1"/>
</dbReference>
<evidence type="ECO:0000259" key="1">
    <source>
        <dbReference type="Pfam" id="PF00535"/>
    </source>
</evidence>
<dbReference type="InterPro" id="IPR001173">
    <property type="entry name" value="Glyco_trans_2-like"/>
</dbReference>
<dbReference type="PANTHER" id="PTHR22916">
    <property type="entry name" value="GLYCOSYLTRANSFERASE"/>
    <property type="match status" value="1"/>
</dbReference>